<reference evidence="2 3" key="1">
    <citation type="journal article" date="2011" name="Science">
        <title>The ecoresponsive genome of Daphnia pulex.</title>
        <authorList>
            <person name="Colbourne J.K."/>
            <person name="Pfrender M.E."/>
            <person name="Gilbert D."/>
            <person name="Thomas W.K."/>
            <person name="Tucker A."/>
            <person name="Oakley T.H."/>
            <person name="Tokishita S."/>
            <person name="Aerts A."/>
            <person name="Arnold G.J."/>
            <person name="Basu M.K."/>
            <person name="Bauer D.J."/>
            <person name="Caceres C.E."/>
            <person name="Carmel L."/>
            <person name="Casola C."/>
            <person name="Choi J.H."/>
            <person name="Detter J.C."/>
            <person name="Dong Q."/>
            <person name="Dusheyko S."/>
            <person name="Eads B.D."/>
            <person name="Frohlich T."/>
            <person name="Geiler-Samerotte K.A."/>
            <person name="Gerlach D."/>
            <person name="Hatcher P."/>
            <person name="Jogdeo S."/>
            <person name="Krijgsveld J."/>
            <person name="Kriventseva E.V."/>
            <person name="Kultz D."/>
            <person name="Laforsch C."/>
            <person name="Lindquist E."/>
            <person name="Lopez J."/>
            <person name="Manak J.R."/>
            <person name="Muller J."/>
            <person name="Pangilinan J."/>
            <person name="Patwardhan R.P."/>
            <person name="Pitluck S."/>
            <person name="Pritham E.J."/>
            <person name="Rechtsteiner A."/>
            <person name="Rho M."/>
            <person name="Rogozin I.B."/>
            <person name="Sakarya O."/>
            <person name="Salamov A."/>
            <person name="Schaack S."/>
            <person name="Shapiro H."/>
            <person name="Shiga Y."/>
            <person name="Skalitzky C."/>
            <person name="Smith Z."/>
            <person name="Souvorov A."/>
            <person name="Sung W."/>
            <person name="Tang Z."/>
            <person name="Tsuchiya D."/>
            <person name="Tu H."/>
            <person name="Vos H."/>
            <person name="Wang M."/>
            <person name="Wolf Y.I."/>
            <person name="Yamagata H."/>
            <person name="Yamada T."/>
            <person name="Ye Y."/>
            <person name="Shaw J.R."/>
            <person name="Andrews J."/>
            <person name="Crease T.J."/>
            <person name="Tang H."/>
            <person name="Lucas S.M."/>
            <person name="Robertson H.M."/>
            <person name="Bork P."/>
            <person name="Koonin E.V."/>
            <person name="Zdobnov E.M."/>
            <person name="Grigoriev I.V."/>
            <person name="Lynch M."/>
            <person name="Boore J.L."/>
        </authorList>
    </citation>
    <scope>NUCLEOTIDE SEQUENCE [LARGE SCALE GENOMIC DNA]</scope>
</reference>
<dbReference type="InParanoid" id="E9GCR4"/>
<feature type="region of interest" description="Disordered" evidence="1">
    <location>
        <begin position="1"/>
        <end position="70"/>
    </location>
</feature>
<evidence type="ECO:0000313" key="2">
    <source>
        <dbReference type="EMBL" id="EFX82603.1"/>
    </source>
</evidence>
<organism evidence="2 3">
    <name type="scientific">Daphnia pulex</name>
    <name type="common">Water flea</name>
    <dbReference type="NCBI Taxonomy" id="6669"/>
    <lineage>
        <taxon>Eukaryota</taxon>
        <taxon>Metazoa</taxon>
        <taxon>Ecdysozoa</taxon>
        <taxon>Arthropoda</taxon>
        <taxon>Crustacea</taxon>
        <taxon>Branchiopoda</taxon>
        <taxon>Diplostraca</taxon>
        <taxon>Cladocera</taxon>
        <taxon>Anomopoda</taxon>
        <taxon>Daphniidae</taxon>
        <taxon>Daphnia</taxon>
    </lineage>
</organism>
<dbReference type="Proteomes" id="UP000000305">
    <property type="component" value="Unassembled WGS sequence"/>
</dbReference>
<feature type="compositionally biased region" description="Basic and acidic residues" evidence="1">
    <location>
        <begin position="38"/>
        <end position="50"/>
    </location>
</feature>
<dbReference type="KEGG" id="dpx:DAPPUDRAFT_240853"/>
<evidence type="ECO:0000256" key="1">
    <source>
        <dbReference type="SAM" id="MobiDB-lite"/>
    </source>
</evidence>
<proteinExistence type="predicted"/>
<name>E9GCR4_DAPPU</name>
<dbReference type="EMBL" id="GL732539">
    <property type="protein sequence ID" value="EFX82603.1"/>
    <property type="molecule type" value="Genomic_DNA"/>
</dbReference>
<dbReference type="AlphaFoldDB" id="E9GCR4"/>
<sequence>MKEKMSLVLTRSPTSGANDHAGGGHNVISPVSYTSHRPFVDDSHRLRYQDIEDDEMHSNGSEENNHQDEN</sequence>
<accession>E9GCR4</accession>
<gene>
    <name evidence="2" type="ORF">DAPPUDRAFT_240853</name>
</gene>
<keyword evidence="3" id="KW-1185">Reference proteome</keyword>
<protein>
    <submittedName>
        <fullName evidence="2">Uncharacterized protein</fullName>
    </submittedName>
</protein>
<evidence type="ECO:0000313" key="3">
    <source>
        <dbReference type="Proteomes" id="UP000000305"/>
    </source>
</evidence>
<dbReference type="HOGENOM" id="CLU_2760367_0_0_1"/>